<dbReference type="AlphaFoldDB" id="A0A1N7SUG2"/>
<protein>
    <submittedName>
        <fullName evidence="1">Uncharacterized protein</fullName>
    </submittedName>
</protein>
<dbReference type="EMBL" id="CYGY02000101">
    <property type="protein sequence ID" value="SIT51130.1"/>
    <property type="molecule type" value="Genomic_DNA"/>
</dbReference>
<evidence type="ECO:0000313" key="2">
    <source>
        <dbReference type="Proteomes" id="UP000195569"/>
    </source>
</evidence>
<reference evidence="1" key="1">
    <citation type="submission" date="2016-12" db="EMBL/GenBank/DDBJ databases">
        <authorList>
            <person name="Moulin L."/>
        </authorList>
    </citation>
    <scope>NUCLEOTIDE SEQUENCE [LARGE SCALE GENOMIC DNA]</scope>
    <source>
        <strain evidence="1">STM 7183</strain>
    </source>
</reference>
<evidence type="ECO:0000313" key="1">
    <source>
        <dbReference type="EMBL" id="SIT51130.1"/>
    </source>
</evidence>
<accession>A0A1N7SUG2</accession>
<dbReference type="Proteomes" id="UP000195569">
    <property type="component" value="Unassembled WGS sequence"/>
</dbReference>
<comment type="caution">
    <text evidence="1">The sequence shown here is derived from an EMBL/GenBank/DDBJ whole genome shotgun (WGS) entry which is preliminary data.</text>
</comment>
<sequence length="107" mass="12382">MISLIQAKSFESRGRRRRTIVTRLLPEACVVTIRGNLNGWGRPHINFEYVRYDRSLLAGMCGPIGQPLHVYFNPDSFKHYRPNVYLLLFQFYSGVNCALRDSMSEAK</sequence>
<name>A0A1N7SUG2_9BURK</name>
<organism evidence="1 2">
    <name type="scientific">Paraburkholderia piptadeniae</name>
    <dbReference type="NCBI Taxonomy" id="1701573"/>
    <lineage>
        <taxon>Bacteria</taxon>
        <taxon>Pseudomonadati</taxon>
        <taxon>Pseudomonadota</taxon>
        <taxon>Betaproteobacteria</taxon>
        <taxon>Burkholderiales</taxon>
        <taxon>Burkholderiaceae</taxon>
        <taxon>Paraburkholderia</taxon>
    </lineage>
</organism>
<proteinExistence type="predicted"/>
<gene>
    <name evidence="1" type="ORF">BN2476_1010047</name>
</gene>
<keyword evidence="2" id="KW-1185">Reference proteome</keyword>